<comment type="similarity">
    <text evidence="11 12">Belongs to the TonB-dependent receptor family.</text>
</comment>
<evidence type="ECO:0000256" key="7">
    <source>
        <dbReference type="ARBA" id="ARBA00023065"/>
    </source>
</evidence>
<feature type="domain" description="TonB-dependent receptor-like beta-barrel" evidence="14">
    <location>
        <begin position="331"/>
        <end position="795"/>
    </location>
</feature>
<dbReference type="InterPro" id="IPR000531">
    <property type="entry name" value="Beta-barrel_TonB"/>
</dbReference>
<dbReference type="EMBL" id="JBFNXR010000048">
    <property type="protein sequence ID" value="MEW9855949.1"/>
    <property type="molecule type" value="Genomic_DNA"/>
</dbReference>
<feature type="domain" description="TonB-dependent receptor plug" evidence="15">
    <location>
        <begin position="68"/>
        <end position="181"/>
    </location>
</feature>
<dbReference type="Pfam" id="PF07715">
    <property type="entry name" value="Plug"/>
    <property type="match status" value="1"/>
</dbReference>
<dbReference type="PANTHER" id="PTHR32552">
    <property type="entry name" value="FERRICHROME IRON RECEPTOR-RELATED"/>
    <property type="match status" value="1"/>
</dbReference>
<feature type="signal peptide" evidence="13">
    <location>
        <begin position="1"/>
        <end position="28"/>
    </location>
</feature>
<keyword evidence="6" id="KW-0408">Iron</keyword>
<comment type="caution">
    <text evidence="16">The sequence shown here is derived from an EMBL/GenBank/DDBJ whole genome shotgun (WGS) entry which is preliminary data.</text>
</comment>
<keyword evidence="16" id="KW-0675">Receptor</keyword>
<keyword evidence="4" id="KW-0410">Iron transport</keyword>
<organism evidence="16 17">
    <name type="scientific">Novosphingobium rhizovicinum</name>
    <dbReference type="NCBI Taxonomy" id="3228928"/>
    <lineage>
        <taxon>Bacteria</taxon>
        <taxon>Pseudomonadati</taxon>
        <taxon>Pseudomonadota</taxon>
        <taxon>Alphaproteobacteria</taxon>
        <taxon>Sphingomonadales</taxon>
        <taxon>Sphingomonadaceae</taxon>
        <taxon>Novosphingobium</taxon>
    </lineage>
</organism>
<dbReference type="PANTHER" id="PTHR32552:SF81">
    <property type="entry name" value="TONB-DEPENDENT OUTER MEMBRANE RECEPTOR"/>
    <property type="match status" value="1"/>
</dbReference>
<keyword evidence="3 11" id="KW-1134">Transmembrane beta strand</keyword>
<dbReference type="RefSeq" id="WP_367774164.1">
    <property type="nucleotide sequence ID" value="NZ_JBFNXR010000048.1"/>
</dbReference>
<gene>
    <name evidence="16" type="ORF">ABUH87_12450</name>
</gene>
<keyword evidence="17" id="KW-1185">Reference proteome</keyword>
<keyword evidence="10 11" id="KW-0998">Cell outer membrane</keyword>
<evidence type="ECO:0000256" key="2">
    <source>
        <dbReference type="ARBA" id="ARBA00022448"/>
    </source>
</evidence>
<evidence type="ECO:0000256" key="3">
    <source>
        <dbReference type="ARBA" id="ARBA00022452"/>
    </source>
</evidence>
<evidence type="ECO:0000259" key="15">
    <source>
        <dbReference type="Pfam" id="PF07715"/>
    </source>
</evidence>
<keyword evidence="5 11" id="KW-0812">Transmembrane</keyword>
<keyword evidence="7" id="KW-0406">Ion transport</keyword>
<evidence type="ECO:0000256" key="4">
    <source>
        <dbReference type="ARBA" id="ARBA00022496"/>
    </source>
</evidence>
<evidence type="ECO:0000256" key="10">
    <source>
        <dbReference type="ARBA" id="ARBA00023237"/>
    </source>
</evidence>
<evidence type="ECO:0000256" key="9">
    <source>
        <dbReference type="ARBA" id="ARBA00023136"/>
    </source>
</evidence>
<dbReference type="Proteomes" id="UP001556118">
    <property type="component" value="Unassembled WGS sequence"/>
</dbReference>
<protein>
    <submittedName>
        <fullName evidence="16">TonB-dependent receptor</fullName>
    </submittedName>
</protein>
<feature type="chain" id="PRO_5046122167" evidence="13">
    <location>
        <begin position="29"/>
        <end position="836"/>
    </location>
</feature>
<name>A0ABV3RCY4_9SPHN</name>
<evidence type="ECO:0000256" key="5">
    <source>
        <dbReference type="ARBA" id="ARBA00022692"/>
    </source>
</evidence>
<keyword evidence="9 11" id="KW-0472">Membrane</keyword>
<dbReference type="Pfam" id="PF00593">
    <property type="entry name" value="TonB_dep_Rec_b-barrel"/>
    <property type="match status" value="1"/>
</dbReference>
<dbReference type="SUPFAM" id="SSF56935">
    <property type="entry name" value="Porins"/>
    <property type="match status" value="1"/>
</dbReference>
<proteinExistence type="inferred from homology"/>
<keyword evidence="2 11" id="KW-0813">Transport</keyword>
<evidence type="ECO:0000256" key="12">
    <source>
        <dbReference type="RuleBase" id="RU003357"/>
    </source>
</evidence>
<dbReference type="InterPro" id="IPR039426">
    <property type="entry name" value="TonB-dep_rcpt-like"/>
</dbReference>
<evidence type="ECO:0000313" key="17">
    <source>
        <dbReference type="Proteomes" id="UP001556118"/>
    </source>
</evidence>
<evidence type="ECO:0000256" key="6">
    <source>
        <dbReference type="ARBA" id="ARBA00023004"/>
    </source>
</evidence>
<dbReference type="Gene3D" id="2.40.170.20">
    <property type="entry name" value="TonB-dependent receptor, beta-barrel domain"/>
    <property type="match status" value="1"/>
</dbReference>
<keyword evidence="8 12" id="KW-0798">TonB box</keyword>
<accession>A0ABV3RCY4</accession>
<evidence type="ECO:0000313" key="16">
    <source>
        <dbReference type="EMBL" id="MEW9855949.1"/>
    </source>
</evidence>
<evidence type="ECO:0000256" key="1">
    <source>
        <dbReference type="ARBA" id="ARBA00004571"/>
    </source>
</evidence>
<comment type="subcellular location">
    <subcellularLocation>
        <location evidence="1 11">Cell outer membrane</location>
        <topology evidence="1 11">Multi-pass membrane protein</topology>
    </subcellularLocation>
</comment>
<reference evidence="16 17" key="1">
    <citation type="submission" date="2024-06" db="EMBL/GenBank/DDBJ databases">
        <title>Novosphingobium rhizovicinus M1R2S20.</title>
        <authorList>
            <person name="Sun J.-Q."/>
        </authorList>
    </citation>
    <scope>NUCLEOTIDE SEQUENCE [LARGE SCALE GENOMIC DNA]</scope>
    <source>
        <strain evidence="16 17">M1R2S20</strain>
    </source>
</reference>
<evidence type="ECO:0000256" key="13">
    <source>
        <dbReference type="SAM" id="SignalP"/>
    </source>
</evidence>
<sequence>MRKAKSIARFLCGSAVLSVFYTSAAASAQVESAANDAQVADVSTQQSSRTSAASNDIIVTARRVEERLQDVPISITAFTQEQLNNRNVVSARDLAQYTPSLTANTRYGADNTTFTIRGFSQEQRTTASVGVYFADVVTPRGSGTNPGGDGAGPGYFFDLQNVQVLKGPQGTLFGRNTTGGAVLLVPQRPTDSLEGYVEGSYGNYDMRRLQGVVNVPVGDTFRVRAGVDWQKRDGYLRNTSGIGPDRFGDVDYVAGRVSAVADLSPDLENYTVVSFSRSSNNGIIASVDQCFPFLPNVNGALAPTAFGNAACAQIAREEPAGFYAVSNSLPDAQVTNRQWQIVNRTSWQVSDRVTIRNIASYAEFKGKQRSDLFGLLASPPGVFPSLPFVTIRNLPGFSTNDQATITEELQVQGTSNDDRLSYQFGGYLELAEPGGFSGVQNPTAMACVDSDNFQCPAARSTMSRAALKTSYRTMAAYGQASYKLSDTLKVTGGLRYTWDKVRSEAIKHSIAFPAANTPVLYCTDASTGPVAGGTQPGYGLDRLFNSCTRYDEQSTDAPTWLLGLDYTPVRDVLVYAKWARGYRQGGTASLSADGYNTYDAEKVDSYEIGAKTSWRGAVPGTFNIAAFYNDFSNQQIQVGFQRSAGSPPPTIPPTIGIINVGQSRIYGAEVEAGLEPFEGLRIDGAYAYINTKLQEVTPISLNPDSLYNRVNLPTPGNPLPFTPKHKASVTASYTLPLAQDVGAVTIGGTVTTQSRTTIIYTPNGVLPGYTLVNLNLNWNEIFGSRVDGSLFVTNLTKKKYYTHVNDQGGIGQVGFASYYLGEPRMFGARLKVRFGD</sequence>
<evidence type="ECO:0000259" key="14">
    <source>
        <dbReference type="Pfam" id="PF00593"/>
    </source>
</evidence>
<dbReference type="InterPro" id="IPR012910">
    <property type="entry name" value="Plug_dom"/>
</dbReference>
<evidence type="ECO:0000256" key="8">
    <source>
        <dbReference type="ARBA" id="ARBA00023077"/>
    </source>
</evidence>
<dbReference type="InterPro" id="IPR036942">
    <property type="entry name" value="Beta-barrel_TonB_sf"/>
</dbReference>
<evidence type="ECO:0000256" key="11">
    <source>
        <dbReference type="PROSITE-ProRule" id="PRU01360"/>
    </source>
</evidence>
<dbReference type="PROSITE" id="PS52016">
    <property type="entry name" value="TONB_DEPENDENT_REC_3"/>
    <property type="match status" value="1"/>
</dbReference>
<keyword evidence="13" id="KW-0732">Signal</keyword>